<gene>
    <name evidence="1" type="primary">blsF</name>
    <name evidence="1" type="ORF">RM609_00525</name>
</gene>
<name>A0ABU2SFE5_9ACTN</name>
<accession>A0ABU2SFE5</accession>
<comment type="caution">
    <text evidence="1">The sequence shown here is derived from an EMBL/GenBank/DDBJ whole genome shotgun (WGS) entry which is preliminary data.</text>
</comment>
<evidence type="ECO:0000313" key="1">
    <source>
        <dbReference type="EMBL" id="MDT0447592.1"/>
    </source>
</evidence>
<dbReference type="EMBL" id="JAVRFI010000001">
    <property type="protein sequence ID" value="MDT0447592.1"/>
    <property type="molecule type" value="Genomic_DNA"/>
</dbReference>
<dbReference type="NCBIfam" id="TIGR04469">
    <property type="entry name" value="CGA_synth_rel"/>
    <property type="match status" value="1"/>
</dbReference>
<protein>
    <submittedName>
        <fullName evidence="1">CGA synthase-related protein</fullName>
    </submittedName>
</protein>
<sequence length="308" mass="32050">MELLTPGRRPGPPDPAAPYRRVLLVSRDDELDSVLARRRVAAHLGGLRSVPLAPGGPPPDAALVCDDERATARLLALGVPVVHLRSGHDPGPGPATGDDGRALRRLHRPGWLPGPRPAGARTTGVLAPARLTRDRDRAGTLLLLSLWGVPDEEAGAFAAGPLRTLVHEAEHRTGRCEVVCDGRLAAVRAGLGGARPVRAAAEVDVDALHAAAEVFLASPTTGALALAHARGAPLCFLPPLGAAQRDLAERVGRVVPVPRVSDPADPSVWTAPGAGPHGLWDAVDPGLDDLRGAQRVARTLRQLALAPL</sequence>
<dbReference type="RefSeq" id="WP_311606905.1">
    <property type="nucleotide sequence ID" value="NZ_JAVRFI010000001.1"/>
</dbReference>
<evidence type="ECO:0000313" key="2">
    <source>
        <dbReference type="Proteomes" id="UP001180531"/>
    </source>
</evidence>
<dbReference type="Proteomes" id="UP001180531">
    <property type="component" value="Unassembled WGS sequence"/>
</dbReference>
<keyword evidence="2" id="KW-1185">Reference proteome</keyword>
<dbReference type="InterPro" id="IPR031013">
    <property type="entry name" value="CGA_synth-rel"/>
</dbReference>
<proteinExistence type="predicted"/>
<reference evidence="1" key="1">
    <citation type="submission" date="2024-05" db="EMBL/GenBank/DDBJ databases">
        <title>30 novel species of actinomycetes from the DSMZ collection.</title>
        <authorList>
            <person name="Nouioui I."/>
        </authorList>
    </citation>
    <scope>NUCLEOTIDE SEQUENCE</scope>
    <source>
        <strain evidence="1">DSM 40473</strain>
    </source>
</reference>
<organism evidence="1 2">
    <name type="scientific">Streptomyces hesseae</name>
    <dbReference type="NCBI Taxonomy" id="3075519"/>
    <lineage>
        <taxon>Bacteria</taxon>
        <taxon>Bacillati</taxon>
        <taxon>Actinomycetota</taxon>
        <taxon>Actinomycetes</taxon>
        <taxon>Kitasatosporales</taxon>
        <taxon>Streptomycetaceae</taxon>
        <taxon>Streptomyces</taxon>
    </lineage>
</organism>